<feature type="compositionally biased region" description="Polar residues" evidence="7">
    <location>
        <begin position="289"/>
        <end position="298"/>
    </location>
</feature>
<reference evidence="10 11" key="1">
    <citation type="journal article" date="2007" name="Nature">
        <title>Genome of the marsupial Monodelphis domestica reveals innovation in non-coding sequences.</title>
        <authorList>
            <person name="Mikkelsen T.S."/>
            <person name="Wakefield M.J."/>
            <person name="Aken B."/>
            <person name="Amemiya C.T."/>
            <person name="Chang J.L."/>
            <person name="Duke S."/>
            <person name="Garber M."/>
            <person name="Gentles A.J."/>
            <person name="Goodstadt L."/>
            <person name="Heger A."/>
            <person name="Jurka J."/>
            <person name="Kamal M."/>
            <person name="Mauceli E."/>
            <person name="Searle S.M."/>
            <person name="Sharpe T."/>
            <person name="Baker M.L."/>
            <person name="Batzer M.A."/>
            <person name="Benos P.V."/>
            <person name="Belov K."/>
            <person name="Clamp M."/>
            <person name="Cook A."/>
            <person name="Cuff J."/>
            <person name="Das R."/>
            <person name="Davidow L."/>
            <person name="Deakin J.E."/>
            <person name="Fazzari M.J."/>
            <person name="Glass J.L."/>
            <person name="Grabherr M."/>
            <person name="Greally J.M."/>
            <person name="Gu W."/>
            <person name="Hore T.A."/>
            <person name="Huttley G.A."/>
            <person name="Kleber M."/>
            <person name="Jirtle R.L."/>
            <person name="Koina E."/>
            <person name="Lee J.T."/>
            <person name="Mahony S."/>
            <person name="Marra M.A."/>
            <person name="Miller R.D."/>
            <person name="Nicholls R.D."/>
            <person name="Oda M."/>
            <person name="Papenfuss A.T."/>
            <person name="Parra Z.E."/>
            <person name="Pollock D.D."/>
            <person name="Ray D.A."/>
            <person name="Schein J.E."/>
            <person name="Speed T.P."/>
            <person name="Thompson K."/>
            <person name="VandeBerg J.L."/>
            <person name="Wade C.M."/>
            <person name="Walker J.A."/>
            <person name="Waters P.D."/>
            <person name="Webber C."/>
            <person name="Weidman J.R."/>
            <person name="Xie X."/>
            <person name="Zody M.C."/>
            <person name="Baldwin J."/>
            <person name="Abdouelleil A."/>
            <person name="Abdulkadir J."/>
            <person name="Abebe A."/>
            <person name="Abera B."/>
            <person name="Abreu J."/>
            <person name="Acer S.C."/>
            <person name="Aftuck L."/>
            <person name="Alexander A."/>
            <person name="An P."/>
            <person name="Anderson E."/>
            <person name="Anderson S."/>
            <person name="Arachi H."/>
            <person name="Azer M."/>
            <person name="Bachantsang P."/>
            <person name="Barry A."/>
            <person name="Bayul T."/>
            <person name="Berlin A."/>
            <person name="Bessette D."/>
            <person name="Bloom T."/>
            <person name="Bloom T."/>
            <person name="Boguslavskiy L."/>
            <person name="Bonnet C."/>
            <person name="Boukhgalter B."/>
            <person name="Bourzgui I."/>
            <person name="Brown A."/>
            <person name="Cahill P."/>
            <person name="Channer S."/>
            <person name="Cheshatsang Y."/>
            <person name="Chuda L."/>
            <person name="Citroen M."/>
            <person name="Collymore A."/>
            <person name="Cooke P."/>
            <person name="Costello M."/>
            <person name="D'Aco K."/>
            <person name="Daza R."/>
            <person name="De Haan G."/>
            <person name="DeGray S."/>
            <person name="DeMaso C."/>
            <person name="Dhargay N."/>
            <person name="Dooley K."/>
            <person name="Dooley E."/>
            <person name="Doricent M."/>
            <person name="Dorje P."/>
            <person name="Dorjee K."/>
            <person name="Dupes A."/>
            <person name="Elong R."/>
            <person name="Falk J."/>
            <person name="Farina A."/>
            <person name="Faro S."/>
            <person name="Ferguson D."/>
            <person name="Fisher S."/>
            <person name="Foley C.D."/>
            <person name="Franke A."/>
            <person name="Friedrich D."/>
            <person name="Gadbois L."/>
            <person name="Gearin G."/>
            <person name="Gearin C.R."/>
            <person name="Giannoukos G."/>
            <person name="Goode T."/>
            <person name="Graham J."/>
            <person name="Grandbois E."/>
            <person name="Grewal S."/>
            <person name="Gyaltsen K."/>
            <person name="Hafez N."/>
            <person name="Hagos B."/>
            <person name="Hall J."/>
            <person name="Henson C."/>
            <person name="Hollinger A."/>
            <person name="Honan T."/>
            <person name="Huard M.D."/>
            <person name="Hughes L."/>
            <person name="Hurhula B."/>
            <person name="Husby M.E."/>
            <person name="Kamat A."/>
            <person name="Kanga B."/>
            <person name="Kashin S."/>
            <person name="Khazanovich D."/>
            <person name="Kisner P."/>
            <person name="Lance K."/>
            <person name="Lara M."/>
            <person name="Lee W."/>
            <person name="Lennon N."/>
            <person name="Letendre F."/>
            <person name="LeVine R."/>
            <person name="Lipovsky A."/>
            <person name="Liu X."/>
            <person name="Liu J."/>
            <person name="Liu S."/>
            <person name="Lokyitsang T."/>
            <person name="Lokyitsang Y."/>
            <person name="Lubonja R."/>
            <person name="Lui A."/>
            <person name="MacDonald P."/>
            <person name="Magnisalis V."/>
            <person name="Maru K."/>
            <person name="Matthews C."/>
            <person name="McCusker W."/>
            <person name="McDonough S."/>
            <person name="Mehta T."/>
            <person name="Meldrim J."/>
            <person name="Meneus L."/>
            <person name="Mihai O."/>
            <person name="Mihalev A."/>
            <person name="Mihova T."/>
            <person name="Mittelman R."/>
            <person name="Mlenga V."/>
            <person name="Montmayeur A."/>
            <person name="Mulrain L."/>
            <person name="Navidi A."/>
            <person name="Naylor J."/>
            <person name="Negash T."/>
            <person name="Nguyen T."/>
            <person name="Nguyen N."/>
            <person name="Nicol R."/>
            <person name="Norbu C."/>
            <person name="Norbu N."/>
            <person name="Novod N."/>
            <person name="O'Neill B."/>
            <person name="Osman S."/>
            <person name="Markiewicz E."/>
            <person name="Oyono O.L."/>
            <person name="Patti C."/>
            <person name="Phunkhang P."/>
            <person name="Pierre F."/>
            <person name="Priest M."/>
            <person name="Raghuraman S."/>
            <person name="Rege F."/>
            <person name="Reyes R."/>
            <person name="Rise C."/>
            <person name="Rogov P."/>
            <person name="Ross K."/>
            <person name="Ryan E."/>
            <person name="Settipalli S."/>
            <person name="Shea T."/>
            <person name="Sherpa N."/>
            <person name="Shi L."/>
            <person name="Shih D."/>
            <person name="Sparrow T."/>
            <person name="Spaulding J."/>
            <person name="Stalker J."/>
            <person name="Stange-Thomann N."/>
            <person name="Stavropoulos S."/>
            <person name="Stone C."/>
            <person name="Strader C."/>
            <person name="Tesfaye S."/>
            <person name="Thomson T."/>
            <person name="Thoulutsang Y."/>
            <person name="Thoulutsang D."/>
            <person name="Topham K."/>
            <person name="Topping I."/>
            <person name="Tsamla T."/>
            <person name="Vassiliev H."/>
            <person name="Vo A."/>
            <person name="Wangchuk T."/>
            <person name="Wangdi T."/>
            <person name="Weiand M."/>
            <person name="Wilkinson J."/>
            <person name="Wilson A."/>
            <person name="Yadav S."/>
            <person name="Young G."/>
            <person name="Yu Q."/>
            <person name="Zembek L."/>
            <person name="Zhong D."/>
            <person name="Zimmer A."/>
            <person name="Zwirko Z."/>
            <person name="Jaffe D.B."/>
            <person name="Alvarez P."/>
            <person name="Brockman W."/>
            <person name="Butler J."/>
            <person name="Chin C."/>
            <person name="Gnerre S."/>
            <person name="MacCallum I."/>
            <person name="Graves J.A."/>
            <person name="Ponting C.P."/>
            <person name="Breen M."/>
            <person name="Samollow P.B."/>
            <person name="Lander E.S."/>
            <person name="Lindblad-Toh K."/>
        </authorList>
    </citation>
    <scope>NUCLEOTIDE SEQUENCE [LARGE SCALE GENOMIC DNA]</scope>
</reference>
<dbReference type="GeneTree" id="ENSGT01060000248575"/>
<comment type="cofactor">
    <cofactor evidence="1">
        <name>Ca(2+)</name>
        <dbReference type="ChEBI" id="CHEBI:29108"/>
    </cofactor>
</comment>
<keyword evidence="8" id="KW-0732">Signal</keyword>
<dbReference type="PRINTS" id="PR00895">
    <property type="entry name" value="PENTAXIN"/>
</dbReference>
<evidence type="ECO:0000256" key="8">
    <source>
        <dbReference type="SAM" id="SignalP"/>
    </source>
</evidence>
<reference evidence="10" key="3">
    <citation type="submission" date="2025-09" db="UniProtKB">
        <authorList>
            <consortium name="Ensembl"/>
        </authorList>
    </citation>
    <scope>IDENTIFICATION</scope>
</reference>
<proteinExistence type="predicted"/>
<evidence type="ECO:0000313" key="10">
    <source>
        <dbReference type="Ensembl" id="ENSMODP00000020216.3"/>
    </source>
</evidence>
<dbReference type="Proteomes" id="UP000002280">
    <property type="component" value="Chromosome 6"/>
</dbReference>
<accession>F7G8Q0</accession>
<evidence type="ECO:0000256" key="5">
    <source>
        <dbReference type="ARBA" id="ARBA00023180"/>
    </source>
</evidence>
<evidence type="ECO:0000256" key="3">
    <source>
        <dbReference type="ARBA" id="ARBA00022837"/>
    </source>
</evidence>
<dbReference type="InterPro" id="IPR051360">
    <property type="entry name" value="Neuronal_Pentraxin_Related"/>
</dbReference>
<dbReference type="InterPro" id="IPR001759">
    <property type="entry name" value="PTX_dom"/>
</dbReference>
<dbReference type="KEGG" id="mdo:100010839"/>
<keyword evidence="5" id="KW-0325">Glycoprotein</keyword>
<dbReference type="PANTHER" id="PTHR19277">
    <property type="entry name" value="PENTRAXIN"/>
    <property type="match status" value="1"/>
</dbReference>
<reference evidence="10" key="2">
    <citation type="submission" date="2025-08" db="UniProtKB">
        <authorList>
            <consortium name="Ensembl"/>
        </authorList>
    </citation>
    <scope>IDENTIFICATION</scope>
</reference>
<feature type="region of interest" description="Disordered" evidence="7">
    <location>
        <begin position="129"/>
        <end position="149"/>
    </location>
</feature>
<dbReference type="OMA" id="CSWVRTS"/>
<feature type="chain" id="PRO_5023918651" evidence="8">
    <location>
        <begin position="26"/>
        <end position="514"/>
    </location>
</feature>
<feature type="region of interest" description="Disordered" evidence="7">
    <location>
        <begin position="260"/>
        <end position="298"/>
    </location>
</feature>
<dbReference type="Ensembl" id="ENSMODT00000020573.3">
    <property type="protein sequence ID" value="ENSMODP00000020216.3"/>
    <property type="gene ID" value="ENSMODG00000016175.4"/>
</dbReference>
<dbReference type="OrthoDB" id="8793160at2759"/>
<dbReference type="FunCoup" id="F7G8Q0">
    <property type="interactions" value="3"/>
</dbReference>
<dbReference type="Gene3D" id="2.60.120.200">
    <property type="match status" value="1"/>
</dbReference>
<evidence type="ECO:0000256" key="6">
    <source>
        <dbReference type="PROSITE-ProRule" id="PRU01172"/>
    </source>
</evidence>
<keyword evidence="2" id="KW-0479">Metal-binding</keyword>
<dbReference type="InterPro" id="IPR013320">
    <property type="entry name" value="ConA-like_dom_sf"/>
</dbReference>
<dbReference type="PROSITE" id="PS51828">
    <property type="entry name" value="PTX_2"/>
    <property type="match status" value="1"/>
</dbReference>
<evidence type="ECO:0000256" key="2">
    <source>
        <dbReference type="ARBA" id="ARBA00022723"/>
    </source>
</evidence>
<evidence type="ECO:0000256" key="1">
    <source>
        <dbReference type="ARBA" id="ARBA00001913"/>
    </source>
</evidence>
<organism evidence="10 11">
    <name type="scientific">Monodelphis domestica</name>
    <name type="common">Gray short-tailed opossum</name>
    <dbReference type="NCBI Taxonomy" id="13616"/>
    <lineage>
        <taxon>Eukaryota</taxon>
        <taxon>Metazoa</taxon>
        <taxon>Chordata</taxon>
        <taxon>Craniata</taxon>
        <taxon>Vertebrata</taxon>
        <taxon>Euteleostomi</taxon>
        <taxon>Mammalia</taxon>
        <taxon>Metatheria</taxon>
        <taxon>Didelphimorphia</taxon>
        <taxon>Didelphidae</taxon>
        <taxon>Monodelphis</taxon>
    </lineage>
</organism>
<protein>
    <submittedName>
        <fullName evidence="10">Pentraxin 4</fullName>
    </submittedName>
</protein>
<dbReference type="GO" id="GO:0046872">
    <property type="term" value="F:metal ion binding"/>
    <property type="evidence" value="ECO:0007669"/>
    <property type="project" value="UniProtKB-KW"/>
</dbReference>
<feature type="signal peptide" evidence="8">
    <location>
        <begin position="1"/>
        <end position="25"/>
    </location>
</feature>
<dbReference type="AlphaFoldDB" id="F7G8Q0"/>
<feature type="region of interest" description="Disordered" evidence="7">
    <location>
        <begin position="223"/>
        <end position="242"/>
    </location>
</feature>
<evidence type="ECO:0000259" key="9">
    <source>
        <dbReference type="PROSITE" id="PS51828"/>
    </source>
</evidence>
<keyword evidence="3" id="KW-0106">Calcium</keyword>
<dbReference type="PANTHER" id="PTHR19277:SF122">
    <property type="entry name" value="PENTRAXIN-4"/>
    <property type="match status" value="1"/>
</dbReference>
<keyword evidence="4" id="KW-1015">Disulfide bond</keyword>
<dbReference type="Pfam" id="PF00354">
    <property type="entry name" value="Pentaxin"/>
    <property type="match status" value="1"/>
</dbReference>
<name>F7G8Q0_MONDO</name>
<evidence type="ECO:0000256" key="7">
    <source>
        <dbReference type="SAM" id="MobiDB-lite"/>
    </source>
</evidence>
<evidence type="ECO:0000313" key="11">
    <source>
        <dbReference type="Proteomes" id="UP000002280"/>
    </source>
</evidence>
<dbReference type="eggNOG" id="ENOG502QTID">
    <property type="taxonomic scope" value="Eukaryota"/>
</dbReference>
<dbReference type="HOGENOM" id="CLU_044996_0_0_1"/>
<evidence type="ECO:0000256" key="4">
    <source>
        <dbReference type="ARBA" id="ARBA00023157"/>
    </source>
</evidence>
<dbReference type="SMART" id="SM00159">
    <property type="entry name" value="PTX"/>
    <property type="match status" value="1"/>
</dbReference>
<dbReference type="CTD" id="390667"/>
<dbReference type="Bgee" id="ENSMODG00000016175">
    <property type="expression patterns" value="Expressed in extraembryonic membrane and 10 other cell types or tissues"/>
</dbReference>
<dbReference type="GeneID" id="100010839"/>
<dbReference type="SUPFAM" id="SSF49899">
    <property type="entry name" value="Concanavalin A-like lectins/glucanases"/>
    <property type="match status" value="1"/>
</dbReference>
<dbReference type="InParanoid" id="F7G8Q0"/>
<feature type="domain" description="Pentraxin (PTX)" evidence="9">
    <location>
        <begin position="305"/>
        <end position="509"/>
    </location>
</feature>
<comment type="caution">
    <text evidence="6">Lacks conserved residue(s) required for the propagation of feature annotation.</text>
</comment>
<sequence>MSCWEAKWRSLFLVLLPFCLQGIYLQKTDEVGQRKPFFERLRRLEEQFRRFQEVTLIRLQGIAENYNVSYNINARFQNLTDEYHIMGLSVNESQAAMQMDLNHLKTWIKKFQRRSRKVDSKLLAFERSLSEKSKQSSQEKKEQQGHDTRLANLTGTISRDISALQTSQIHVQTEMEKLQNMIHGQGAKLKVVEEQLQAALQRAAFSPSSVTTVPLLPQPLVEKKQPGQQMLHTKHKHRKKLEQDRLELGAQTETQELFQNLRRSPLGQKRPNAPSGRQTLSRADESLKEPQQSQASQKTAEICNVGSMLVFPNASTENVVTFRPGFRTGLRELSLCTWVRTASSYLGTLLSYATEENDNKLVLHGRDSLVYGSIHFVIGDPAFRELPVEMLLDARWHHMCVIWSSDQGKYWFYVDRRLVATGSRFREGYEIPPGGTLVLGQEQDTVGGGFDSSEAFVGSLAGLALWDRVLSPGEVSSIATGKMLPTGILLTLANASSLDGFVQKVICTCLEHCS</sequence>
<keyword evidence="11" id="KW-1185">Reference proteome</keyword>